<dbReference type="Pfam" id="PF00593">
    <property type="entry name" value="TonB_dep_Rec_b-barrel"/>
    <property type="match status" value="1"/>
</dbReference>
<reference evidence="10" key="1">
    <citation type="submission" date="2016-10" db="EMBL/GenBank/DDBJ databases">
        <authorList>
            <person name="Varghese N."/>
            <person name="Submissions S."/>
        </authorList>
    </citation>
    <scope>NUCLEOTIDE SEQUENCE [LARGE SCALE GENOMIC DNA]</scope>
    <source>
        <strain evidence="10">CGMCC 1.12041</strain>
    </source>
</reference>
<dbReference type="AlphaFoldDB" id="A0A1I1FZE7"/>
<evidence type="ECO:0000256" key="1">
    <source>
        <dbReference type="ARBA" id="ARBA00004442"/>
    </source>
</evidence>
<feature type="domain" description="TonB-dependent receptor-like beta-barrel" evidence="7">
    <location>
        <begin position="437"/>
        <end position="992"/>
    </location>
</feature>
<keyword evidence="4" id="KW-0998">Cell outer membrane</keyword>
<dbReference type="GO" id="GO:0009279">
    <property type="term" value="C:cell outer membrane"/>
    <property type="evidence" value="ECO:0007669"/>
    <property type="project" value="UniProtKB-SubCell"/>
</dbReference>
<feature type="chain" id="PRO_5011617859" evidence="6">
    <location>
        <begin position="24"/>
        <end position="1024"/>
    </location>
</feature>
<dbReference type="InterPro" id="IPR012910">
    <property type="entry name" value="Plug_dom"/>
</dbReference>
<evidence type="ECO:0000256" key="3">
    <source>
        <dbReference type="ARBA" id="ARBA00023136"/>
    </source>
</evidence>
<comment type="subcellular location">
    <subcellularLocation>
        <location evidence="1 5">Cell outer membrane</location>
    </subcellularLocation>
</comment>
<evidence type="ECO:0000256" key="5">
    <source>
        <dbReference type="RuleBase" id="RU003357"/>
    </source>
</evidence>
<dbReference type="EMBL" id="FOLD01000003">
    <property type="protein sequence ID" value="SFC02310.1"/>
    <property type="molecule type" value="Genomic_DNA"/>
</dbReference>
<gene>
    <name evidence="9" type="ORF">SAMN05216204_10387</name>
</gene>
<dbReference type="Gene3D" id="2.170.130.10">
    <property type="entry name" value="TonB-dependent receptor, plug domain"/>
    <property type="match status" value="1"/>
</dbReference>
<evidence type="ECO:0000256" key="4">
    <source>
        <dbReference type="ARBA" id="ARBA00023237"/>
    </source>
</evidence>
<sequence>MKNLERRHIAVGAALLCASIAHAQDAAGTAKADPANIVTVVGTSIKGAKITTALPVTLITADEIAATGAVDGDELLRQIPQVGDVFFNPTNQAQTSNTARGDVSSVDLRNAGLGDTLMLLNGRRLVTHPTSNGNNTVPLISYNSSAIPASGMQSVEVLMEGAGAIYGSDAVAGVINTVMKTNFNGVTLSTQYGHAESTNRRENNTNVFAGKNFSEGRGNISVAASVLNRSRQNPSDMPFTANQDKRPLFAGTDWATSGAPDGRGGQSSWINGSVYSGTAAIRSPIRQGTTNLTTTAGAFHIQPNTIAGCATQLGNGLCLGTGSNPQGGNQAANILRYNNAANDYITVAPEVHRQNLYVNGHYDLDDNTTVYGEASVYHAQAHTLTTQPTSLVAVGVPASNYYNPFGPVTFADGSANPNRLPNLVNVPASGLPLVFSNYRFNDYGPNHVDVENYQYRYLVGVKGRRAGFDVDSALLYSFATARDISDGVDSNALYKQLALSTPDAYNPFNGSCLDGAGGGDCRPSSQAAIDATKIRVTRFDRTSLLMADLKLSRGDLFALPGGDVGMAFGVEVRRETQEDQRDPHVNGSMPFFDAVTGITQPSSATGVNVTPSSKGARVVGGAFMEFAVPAIAPRMQVPLVRSLNFQVAGRYEHYSDFGSVAKPKVAMAWDLVESVRVRASFSRGFKAPNLETTADYTYGRASSVTDYTKCEADIRAGRLVNFSNCGRGVGVRYFISGNPQLGPETSNTSNIGIVLQAAFLPQSMGRLTATLDRWRIEQAGIVGTLGLSNVTAADYLSRVSGGSGDPRVIRAEPNVDDIAAFAGTGLSPVGNITDIRDTFLNLQPQTISGYDMNLSWRKRTASFGSFDANLNVAYLDEYLRSPLTGIADLLAARAAGTLNAALPLNDLETNQVGVYGKPEVKVSGNVTWKLRGWQVGVSMNHIGSVMETGFLTNDGRPWKLEKQTLWNGYVQYRMQGGGLLDNSTIKVGARNLFDKLPPLSSGGYNGGMYAPYGRYVYINLSKSL</sequence>
<dbReference type="STRING" id="1164594.SAMN05216204_10387"/>
<accession>A0A1I1FZE7</accession>
<evidence type="ECO:0000259" key="7">
    <source>
        <dbReference type="Pfam" id="PF00593"/>
    </source>
</evidence>
<comment type="similarity">
    <text evidence="2 5">Belongs to the TonB-dependent receptor family.</text>
</comment>
<feature type="domain" description="TonB-dependent receptor plug" evidence="8">
    <location>
        <begin position="50"/>
        <end position="174"/>
    </location>
</feature>
<feature type="signal peptide" evidence="6">
    <location>
        <begin position="1"/>
        <end position="23"/>
    </location>
</feature>
<protein>
    <submittedName>
        <fullName evidence="9">TonB-dependent Receptor Plug Domain</fullName>
    </submittedName>
</protein>
<dbReference type="Gene3D" id="2.40.170.20">
    <property type="entry name" value="TonB-dependent receptor, beta-barrel domain"/>
    <property type="match status" value="1"/>
</dbReference>
<evidence type="ECO:0000259" key="8">
    <source>
        <dbReference type="Pfam" id="PF07715"/>
    </source>
</evidence>
<name>A0A1I1FZE7_9BURK</name>
<dbReference type="Pfam" id="PF07715">
    <property type="entry name" value="Plug"/>
    <property type="match status" value="1"/>
</dbReference>
<dbReference type="InterPro" id="IPR000531">
    <property type="entry name" value="Beta-barrel_TonB"/>
</dbReference>
<evidence type="ECO:0000256" key="2">
    <source>
        <dbReference type="ARBA" id="ARBA00009810"/>
    </source>
</evidence>
<evidence type="ECO:0000313" key="10">
    <source>
        <dbReference type="Proteomes" id="UP000198639"/>
    </source>
</evidence>
<dbReference type="PANTHER" id="PTHR47234">
    <property type="match status" value="1"/>
</dbReference>
<keyword evidence="9" id="KW-0675">Receptor</keyword>
<dbReference type="InterPro" id="IPR036942">
    <property type="entry name" value="Beta-barrel_TonB_sf"/>
</dbReference>
<proteinExistence type="inferred from homology"/>
<keyword evidence="10" id="KW-1185">Reference proteome</keyword>
<evidence type="ECO:0000313" key="9">
    <source>
        <dbReference type="EMBL" id="SFC02310.1"/>
    </source>
</evidence>
<keyword evidence="6" id="KW-0732">Signal</keyword>
<keyword evidence="5" id="KW-0798">TonB box</keyword>
<dbReference type="OrthoDB" id="183532at2"/>
<dbReference type="SUPFAM" id="SSF56935">
    <property type="entry name" value="Porins"/>
    <property type="match status" value="1"/>
</dbReference>
<keyword evidence="3 5" id="KW-0472">Membrane</keyword>
<evidence type="ECO:0000256" key="6">
    <source>
        <dbReference type="SAM" id="SignalP"/>
    </source>
</evidence>
<dbReference type="PANTHER" id="PTHR47234:SF2">
    <property type="entry name" value="TONB-DEPENDENT RECEPTOR"/>
    <property type="match status" value="1"/>
</dbReference>
<dbReference type="RefSeq" id="WP_091871469.1">
    <property type="nucleotide sequence ID" value="NZ_FOLD01000003.1"/>
</dbReference>
<dbReference type="InterPro" id="IPR037066">
    <property type="entry name" value="Plug_dom_sf"/>
</dbReference>
<dbReference type="Proteomes" id="UP000198639">
    <property type="component" value="Unassembled WGS sequence"/>
</dbReference>
<organism evidence="9 10">
    <name type="scientific">Massilia yuzhufengensis</name>
    <dbReference type="NCBI Taxonomy" id="1164594"/>
    <lineage>
        <taxon>Bacteria</taxon>
        <taxon>Pseudomonadati</taxon>
        <taxon>Pseudomonadota</taxon>
        <taxon>Betaproteobacteria</taxon>
        <taxon>Burkholderiales</taxon>
        <taxon>Oxalobacteraceae</taxon>
        <taxon>Telluria group</taxon>
        <taxon>Massilia</taxon>
    </lineage>
</organism>